<accession>A0ABN7VDQ2</accession>
<gene>
    <name evidence="2" type="ORF">GMARGA_LOCUS17513</name>
</gene>
<reference evidence="2 3" key="1">
    <citation type="submission" date="2021-06" db="EMBL/GenBank/DDBJ databases">
        <authorList>
            <person name="Kallberg Y."/>
            <person name="Tangrot J."/>
            <person name="Rosling A."/>
        </authorList>
    </citation>
    <scope>NUCLEOTIDE SEQUENCE [LARGE SCALE GENOMIC DNA]</scope>
    <source>
        <strain evidence="2 3">120-4 pot B 10/14</strain>
    </source>
</reference>
<name>A0ABN7VDQ2_GIGMA</name>
<dbReference type="Proteomes" id="UP000789901">
    <property type="component" value="Unassembled WGS sequence"/>
</dbReference>
<protein>
    <submittedName>
        <fullName evidence="2">42493_t:CDS:1</fullName>
    </submittedName>
</protein>
<feature type="region of interest" description="Disordered" evidence="1">
    <location>
        <begin position="180"/>
        <end position="216"/>
    </location>
</feature>
<evidence type="ECO:0000256" key="1">
    <source>
        <dbReference type="SAM" id="MobiDB-lite"/>
    </source>
</evidence>
<evidence type="ECO:0000313" key="2">
    <source>
        <dbReference type="EMBL" id="CAG8761343.1"/>
    </source>
</evidence>
<evidence type="ECO:0000313" key="3">
    <source>
        <dbReference type="Proteomes" id="UP000789901"/>
    </source>
</evidence>
<keyword evidence="3" id="KW-1185">Reference proteome</keyword>
<feature type="non-terminal residue" evidence="2">
    <location>
        <position position="1"/>
    </location>
</feature>
<comment type="caution">
    <text evidence="2">The sequence shown here is derived from an EMBL/GenBank/DDBJ whole genome shotgun (WGS) entry which is preliminary data.</text>
</comment>
<proteinExistence type="predicted"/>
<feature type="compositionally biased region" description="Polar residues" evidence="1">
    <location>
        <begin position="187"/>
        <end position="214"/>
    </location>
</feature>
<sequence>SEKCIYGNAIYRSNEQEFRELTYKGFVTQESLITELEKNSIVLMVGRYMLEDTEYLTLIQTVPISTSSNEIEITSDDLPYTPPLLLFSVPVIPNSYFSNNEYGRESLMLYKKLYNGITGYKNIESKVKDWYQKMLYIIALDIEWNYAGNEQTSDNSNKGKTKAQIDINNHLESIEERYANSRKKQRTNLLPSSPSKPQKTDPQPNNSTPQNNKSLAKKFLQAVDQIKNAGPVPQK</sequence>
<organism evidence="2 3">
    <name type="scientific">Gigaspora margarita</name>
    <dbReference type="NCBI Taxonomy" id="4874"/>
    <lineage>
        <taxon>Eukaryota</taxon>
        <taxon>Fungi</taxon>
        <taxon>Fungi incertae sedis</taxon>
        <taxon>Mucoromycota</taxon>
        <taxon>Glomeromycotina</taxon>
        <taxon>Glomeromycetes</taxon>
        <taxon>Diversisporales</taxon>
        <taxon>Gigasporaceae</taxon>
        <taxon>Gigaspora</taxon>
    </lineage>
</organism>
<dbReference type="EMBL" id="CAJVQB010013309">
    <property type="protein sequence ID" value="CAG8761343.1"/>
    <property type="molecule type" value="Genomic_DNA"/>
</dbReference>